<evidence type="ECO:0000313" key="3">
    <source>
        <dbReference type="Proteomes" id="UP000758603"/>
    </source>
</evidence>
<evidence type="ECO:0000256" key="1">
    <source>
        <dbReference type="SAM" id="MobiDB-lite"/>
    </source>
</evidence>
<dbReference type="AlphaFoldDB" id="A0A9P8RP69"/>
<proteinExistence type="predicted"/>
<dbReference type="Proteomes" id="UP000758603">
    <property type="component" value="Unassembled WGS sequence"/>
</dbReference>
<dbReference type="GeneID" id="70137876"/>
<keyword evidence="3" id="KW-1185">Reference proteome</keyword>
<organism evidence="2 3">
    <name type="scientific">Truncatella angustata</name>
    <dbReference type="NCBI Taxonomy" id="152316"/>
    <lineage>
        <taxon>Eukaryota</taxon>
        <taxon>Fungi</taxon>
        <taxon>Dikarya</taxon>
        <taxon>Ascomycota</taxon>
        <taxon>Pezizomycotina</taxon>
        <taxon>Sordariomycetes</taxon>
        <taxon>Xylariomycetidae</taxon>
        <taxon>Amphisphaeriales</taxon>
        <taxon>Sporocadaceae</taxon>
        <taxon>Truncatella</taxon>
    </lineage>
</organism>
<sequence length="410" mass="45435">MQSQISIIAIFDVADMDFLENSQIPYRSLFGCDHEDIDTATFWLSIISDSFPEPELNLYDEEHEGIFQFLALDTTNGPFVSTATEITSLANPCVDSGDLQDTPVSGSQAQDLSIWPENNELDKGKKQVEPRLQTLESTEQVSQGQFTSRNNVCADKAVEGSSGNISGFPLTVANAEDATSDIDDAINAGSCQRRYSVTSQNHKAKPNHDRMSAINPHIRSSNSERDNCMKLGSLISLETSQIVLREAYPLASRKRNASQSIRNGAKRRKVTVETTNDVIRHSQIILERDSEVFVRFTHGLVMLAGVATKGPVPIVWNRRGRVFEAETADDFWKSTKPSDFKWVTITLQVGGDGYAVTLIYEDDGALWVGWDAESEVTIALPAEIVEQILLRPGKSTCVAWKKYVHTTQVV</sequence>
<dbReference type="EMBL" id="JAGPXC010000009">
    <property type="protein sequence ID" value="KAH6646810.1"/>
    <property type="molecule type" value="Genomic_DNA"/>
</dbReference>
<accession>A0A9P8RP69</accession>
<protein>
    <submittedName>
        <fullName evidence="2">Uncharacterized protein</fullName>
    </submittedName>
</protein>
<evidence type="ECO:0000313" key="2">
    <source>
        <dbReference type="EMBL" id="KAH6646810.1"/>
    </source>
</evidence>
<feature type="region of interest" description="Disordered" evidence="1">
    <location>
        <begin position="198"/>
        <end position="225"/>
    </location>
</feature>
<dbReference type="RefSeq" id="XP_045953324.1">
    <property type="nucleotide sequence ID" value="XM_046108985.1"/>
</dbReference>
<comment type="caution">
    <text evidence="2">The sequence shown here is derived from an EMBL/GenBank/DDBJ whole genome shotgun (WGS) entry which is preliminary data.</text>
</comment>
<reference evidence="2" key="1">
    <citation type="journal article" date="2021" name="Nat. Commun.">
        <title>Genetic determinants of endophytism in the Arabidopsis root mycobiome.</title>
        <authorList>
            <person name="Mesny F."/>
            <person name="Miyauchi S."/>
            <person name="Thiergart T."/>
            <person name="Pickel B."/>
            <person name="Atanasova L."/>
            <person name="Karlsson M."/>
            <person name="Huettel B."/>
            <person name="Barry K.W."/>
            <person name="Haridas S."/>
            <person name="Chen C."/>
            <person name="Bauer D."/>
            <person name="Andreopoulos W."/>
            <person name="Pangilinan J."/>
            <person name="LaButti K."/>
            <person name="Riley R."/>
            <person name="Lipzen A."/>
            <person name="Clum A."/>
            <person name="Drula E."/>
            <person name="Henrissat B."/>
            <person name="Kohler A."/>
            <person name="Grigoriev I.V."/>
            <person name="Martin F.M."/>
            <person name="Hacquard S."/>
        </authorList>
    </citation>
    <scope>NUCLEOTIDE SEQUENCE</scope>
    <source>
        <strain evidence="2">MPI-SDFR-AT-0073</strain>
    </source>
</reference>
<gene>
    <name evidence="2" type="ORF">BKA67DRAFT_684212</name>
</gene>
<name>A0A9P8RP69_9PEZI</name>